<evidence type="ECO:0000256" key="7">
    <source>
        <dbReference type="RuleBase" id="RU363032"/>
    </source>
</evidence>
<evidence type="ECO:0000256" key="3">
    <source>
        <dbReference type="ARBA" id="ARBA00022475"/>
    </source>
</evidence>
<evidence type="ECO:0000313" key="10">
    <source>
        <dbReference type="Proteomes" id="UP000806285"/>
    </source>
</evidence>
<keyword evidence="10" id="KW-1185">Reference proteome</keyword>
<keyword evidence="3" id="KW-1003">Cell membrane</keyword>
<dbReference type="PANTHER" id="PTHR30151">
    <property type="entry name" value="ALKANE SULFONATE ABC TRANSPORTER-RELATED, MEMBRANE SUBUNIT"/>
    <property type="match status" value="1"/>
</dbReference>
<dbReference type="PANTHER" id="PTHR30151:SF41">
    <property type="entry name" value="ABC TRANSPORTER PERMEASE PROTEIN"/>
    <property type="match status" value="1"/>
</dbReference>
<evidence type="ECO:0000256" key="4">
    <source>
        <dbReference type="ARBA" id="ARBA00022692"/>
    </source>
</evidence>
<comment type="subcellular location">
    <subcellularLocation>
        <location evidence="1 7">Cell membrane</location>
        <topology evidence="1 7">Multi-pass membrane protein</topology>
    </subcellularLocation>
</comment>
<organism evidence="9 10">
    <name type="scientific">Ramlibacter pallidus</name>
    <dbReference type="NCBI Taxonomy" id="2780087"/>
    <lineage>
        <taxon>Bacteria</taxon>
        <taxon>Pseudomonadati</taxon>
        <taxon>Pseudomonadota</taxon>
        <taxon>Betaproteobacteria</taxon>
        <taxon>Burkholderiales</taxon>
        <taxon>Comamonadaceae</taxon>
        <taxon>Ramlibacter</taxon>
    </lineage>
</organism>
<name>A0ABR9RY73_9BURK</name>
<dbReference type="Proteomes" id="UP000806285">
    <property type="component" value="Unassembled WGS sequence"/>
</dbReference>
<sequence length="262" mass="28248">MKVKTNYAKVLYPSLVALLLLTAWQGVVTGLKLPPYLVPSPILMLQTLVTDWQVLGGSLLFTLKITLLSFAVAVVLGVLISFLFVQSRKIETALFPYAVLLQVTPIVAVAPLIIIWVKNPTASLIICAALVALFPIISNTTLGLRSIDPDLQSYFAMNRASRMQTLLRLRIPSALPYFFGGLRISSGLALIGAVVAEFVAGTGGSSTGLAYQILFAGYQLNIPRMFAALLLISLAGVGLFVLMAWLSRLALGSWHASELSRD</sequence>
<evidence type="ECO:0000259" key="8">
    <source>
        <dbReference type="PROSITE" id="PS50928"/>
    </source>
</evidence>
<reference evidence="9 10" key="1">
    <citation type="submission" date="2020-10" db="EMBL/GenBank/DDBJ databases">
        <title>Ramlibacter sp. HM2 16S ribosomal RNA gene Genome sequencing and assembly.</title>
        <authorList>
            <person name="Kang M."/>
        </authorList>
    </citation>
    <scope>NUCLEOTIDE SEQUENCE [LARGE SCALE GENOMIC DNA]</scope>
    <source>
        <strain evidence="9 10">HM2</strain>
    </source>
</reference>
<keyword evidence="2 7" id="KW-0813">Transport</keyword>
<dbReference type="CDD" id="cd06261">
    <property type="entry name" value="TM_PBP2"/>
    <property type="match status" value="1"/>
</dbReference>
<evidence type="ECO:0000256" key="6">
    <source>
        <dbReference type="ARBA" id="ARBA00023136"/>
    </source>
</evidence>
<feature type="transmembrane region" description="Helical" evidence="7">
    <location>
        <begin position="190"/>
        <end position="214"/>
    </location>
</feature>
<evidence type="ECO:0000256" key="1">
    <source>
        <dbReference type="ARBA" id="ARBA00004651"/>
    </source>
</evidence>
<dbReference type="EMBL" id="JADDIV010000001">
    <property type="protein sequence ID" value="MBE7366180.1"/>
    <property type="molecule type" value="Genomic_DNA"/>
</dbReference>
<feature type="transmembrane region" description="Helical" evidence="7">
    <location>
        <begin position="123"/>
        <end position="144"/>
    </location>
</feature>
<dbReference type="Gene3D" id="1.10.3720.10">
    <property type="entry name" value="MetI-like"/>
    <property type="match status" value="1"/>
</dbReference>
<dbReference type="Pfam" id="PF00528">
    <property type="entry name" value="BPD_transp_1"/>
    <property type="match status" value="1"/>
</dbReference>
<accession>A0ABR9RY73</accession>
<gene>
    <name evidence="9" type="ORF">IM787_01245</name>
</gene>
<comment type="similarity">
    <text evidence="7">Belongs to the binding-protein-dependent transport system permease family.</text>
</comment>
<dbReference type="RefSeq" id="WP_193674811.1">
    <property type="nucleotide sequence ID" value="NZ_JADDIV010000001.1"/>
</dbReference>
<evidence type="ECO:0000313" key="9">
    <source>
        <dbReference type="EMBL" id="MBE7366180.1"/>
    </source>
</evidence>
<keyword evidence="6 7" id="KW-0472">Membrane</keyword>
<comment type="caution">
    <text evidence="9">The sequence shown here is derived from an EMBL/GenBank/DDBJ whole genome shotgun (WGS) entry which is preliminary data.</text>
</comment>
<evidence type="ECO:0000256" key="2">
    <source>
        <dbReference type="ARBA" id="ARBA00022448"/>
    </source>
</evidence>
<proteinExistence type="inferred from homology"/>
<protein>
    <submittedName>
        <fullName evidence="9">ABC transporter permease</fullName>
    </submittedName>
</protein>
<dbReference type="InterPro" id="IPR000515">
    <property type="entry name" value="MetI-like"/>
</dbReference>
<evidence type="ECO:0000256" key="5">
    <source>
        <dbReference type="ARBA" id="ARBA00022989"/>
    </source>
</evidence>
<feature type="transmembrane region" description="Helical" evidence="7">
    <location>
        <begin position="54"/>
        <end position="85"/>
    </location>
</feature>
<keyword evidence="4 7" id="KW-0812">Transmembrane</keyword>
<keyword evidence="5 7" id="KW-1133">Transmembrane helix</keyword>
<dbReference type="InterPro" id="IPR035906">
    <property type="entry name" value="MetI-like_sf"/>
</dbReference>
<feature type="transmembrane region" description="Helical" evidence="7">
    <location>
        <begin position="226"/>
        <end position="246"/>
    </location>
</feature>
<feature type="transmembrane region" description="Helical" evidence="7">
    <location>
        <begin position="97"/>
        <end position="117"/>
    </location>
</feature>
<dbReference type="PROSITE" id="PS50928">
    <property type="entry name" value="ABC_TM1"/>
    <property type="match status" value="1"/>
</dbReference>
<dbReference type="SUPFAM" id="SSF161098">
    <property type="entry name" value="MetI-like"/>
    <property type="match status" value="1"/>
</dbReference>
<feature type="domain" description="ABC transmembrane type-1" evidence="8">
    <location>
        <begin position="59"/>
        <end position="243"/>
    </location>
</feature>